<feature type="compositionally biased region" description="Basic and acidic residues" evidence="1">
    <location>
        <begin position="13"/>
        <end position="25"/>
    </location>
</feature>
<reference evidence="2 3" key="1">
    <citation type="journal article" date="2018" name="Nat. Ecol. Evol.">
        <title>Pezizomycetes genomes reveal the molecular basis of ectomycorrhizal truffle lifestyle.</title>
        <authorList>
            <person name="Murat C."/>
            <person name="Payen T."/>
            <person name="Noel B."/>
            <person name="Kuo A."/>
            <person name="Morin E."/>
            <person name="Chen J."/>
            <person name="Kohler A."/>
            <person name="Krizsan K."/>
            <person name="Balestrini R."/>
            <person name="Da Silva C."/>
            <person name="Montanini B."/>
            <person name="Hainaut M."/>
            <person name="Levati E."/>
            <person name="Barry K.W."/>
            <person name="Belfiori B."/>
            <person name="Cichocki N."/>
            <person name="Clum A."/>
            <person name="Dockter R.B."/>
            <person name="Fauchery L."/>
            <person name="Guy J."/>
            <person name="Iotti M."/>
            <person name="Le Tacon F."/>
            <person name="Lindquist E.A."/>
            <person name="Lipzen A."/>
            <person name="Malagnac F."/>
            <person name="Mello A."/>
            <person name="Molinier V."/>
            <person name="Miyauchi S."/>
            <person name="Poulain J."/>
            <person name="Riccioni C."/>
            <person name="Rubini A."/>
            <person name="Sitrit Y."/>
            <person name="Splivallo R."/>
            <person name="Traeger S."/>
            <person name="Wang M."/>
            <person name="Zifcakova L."/>
            <person name="Wipf D."/>
            <person name="Zambonelli A."/>
            <person name="Paolocci F."/>
            <person name="Nowrousian M."/>
            <person name="Ottonello S."/>
            <person name="Baldrian P."/>
            <person name="Spatafora J.W."/>
            <person name="Henrissat B."/>
            <person name="Nagy L.G."/>
            <person name="Aury J.M."/>
            <person name="Wincker P."/>
            <person name="Grigoriev I.V."/>
            <person name="Bonfante P."/>
            <person name="Martin F.M."/>
        </authorList>
    </citation>
    <scope>NUCLEOTIDE SEQUENCE [LARGE SCALE GENOMIC DNA]</scope>
    <source>
        <strain evidence="2 3">120613-1</strain>
    </source>
</reference>
<dbReference type="STRING" id="1336337.A0A3N4JSE1"/>
<dbReference type="OrthoDB" id="10572989at2759"/>
<name>A0A3N4JSE1_9PEZI</name>
<evidence type="ECO:0000256" key="1">
    <source>
        <dbReference type="SAM" id="MobiDB-lite"/>
    </source>
</evidence>
<evidence type="ECO:0000313" key="2">
    <source>
        <dbReference type="EMBL" id="RPB01253.1"/>
    </source>
</evidence>
<dbReference type="EMBL" id="ML120374">
    <property type="protein sequence ID" value="RPB01253.1"/>
    <property type="molecule type" value="Genomic_DNA"/>
</dbReference>
<accession>A0A3N4JSE1</accession>
<evidence type="ECO:0000313" key="3">
    <source>
        <dbReference type="Proteomes" id="UP000276215"/>
    </source>
</evidence>
<protein>
    <submittedName>
        <fullName evidence="2">Uncharacterized protein</fullName>
    </submittedName>
</protein>
<feature type="region of interest" description="Disordered" evidence="1">
    <location>
        <begin position="1"/>
        <end position="39"/>
    </location>
</feature>
<organism evidence="2 3">
    <name type="scientific">Choiromyces venosus 120613-1</name>
    <dbReference type="NCBI Taxonomy" id="1336337"/>
    <lineage>
        <taxon>Eukaryota</taxon>
        <taxon>Fungi</taxon>
        <taxon>Dikarya</taxon>
        <taxon>Ascomycota</taxon>
        <taxon>Pezizomycotina</taxon>
        <taxon>Pezizomycetes</taxon>
        <taxon>Pezizales</taxon>
        <taxon>Tuberaceae</taxon>
        <taxon>Choiromyces</taxon>
    </lineage>
</organism>
<dbReference type="Proteomes" id="UP000276215">
    <property type="component" value="Unassembled WGS sequence"/>
</dbReference>
<sequence length="83" mass="8993">MDRSGDDSEDNDGDRSKDDKDKLTTGEDDGIDSDHALGREENNLSGFNFLSCSTTKVELNVNCGIKVVDGSSSGMEHGNRPRK</sequence>
<proteinExistence type="predicted"/>
<gene>
    <name evidence="2" type="ORF">L873DRAFT_1803709</name>
</gene>
<keyword evidence="3" id="KW-1185">Reference proteome</keyword>
<dbReference type="AlphaFoldDB" id="A0A3N4JSE1"/>